<dbReference type="EMBL" id="KY052833">
    <property type="protein sequence ID" value="ASF00421.1"/>
    <property type="molecule type" value="Genomic_DNA"/>
</dbReference>
<reference evidence="1" key="1">
    <citation type="submission" date="2016-10" db="EMBL/GenBank/DDBJ databases">
        <authorList>
            <person name="Varghese N."/>
        </authorList>
    </citation>
    <scope>NUCLEOTIDE SEQUENCE</scope>
</reference>
<protein>
    <submittedName>
        <fullName evidence="1">Putative S-layer domain protein</fullName>
    </submittedName>
</protein>
<evidence type="ECO:0000313" key="1">
    <source>
        <dbReference type="EMBL" id="ASF00421.1"/>
    </source>
</evidence>
<sequence length="194" mass="19299">MSLWGATDADESKPKNLTTAEKLEVSASSKGWIREAGSRLSGNGNTSATPEVLVAIGGLAVKIGAADITEITFVTTAFDKSAGGNIDVLVRFNEAVDVTGTPRVSITNGNQGSGSGRGPHLANYLSGTGTNELTFRCTIAAANAATNADDVLVIGTNATALNGGTIKDAGTTTVSTITNAAGIGTAAGSITVVA</sequence>
<accession>A0A218MMF6</accession>
<name>A0A218MMF6_9VIRU</name>
<proteinExistence type="predicted"/>
<organism evidence="1">
    <name type="scientific">uncultured virus</name>
    <dbReference type="NCBI Taxonomy" id="340016"/>
    <lineage>
        <taxon>Viruses</taxon>
        <taxon>environmental samples</taxon>
    </lineage>
</organism>
<reference evidence="1" key="2">
    <citation type="journal article" date="2017" name="Nat. Commun.">
        <title>Single-virus genomics reveals hidden cosmopolitan and abundant viruses.</title>
        <authorList>
            <person name="Martinez-Hernandez F."/>
            <person name="Fornas O."/>
            <person name="Lluesma Gomez M."/>
            <person name="Bolduc B."/>
            <person name="de la Cruz Pena M.J."/>
            <person name="Martinez J.M."/>
            <person name="Anton J."/>
            <person name="Gasol J.M."/>
            <person name="Rosselli R."/>
            <person name="Rodriguez-Valera F."/>
            <person name="Sullivan M.B."/>
            <person name="Acinas S.G."/>
            <person name="Martinez-Garcia M."/>
        </authorList>
    </citation>
    <scope>NUCLEOTIDE SEQUENCE</scope>
</reference>